<organism evidence="1 2">
    <name type="scientific">Canna indica</name>
    <name type="common">Indian-shot</name>
    <dbReference type="NCBI Taxonomy" id="4628"/>
    <lineage>
        <taxon>Eukaryota</taxon>
        <taxon>Viridiplantae</taxon>
        <taxon>Streptophyta</taxon>
        <taxon>Embryophyta</taxon>
        <taxon>Tracheophyta</taxon>
        <taxon>Spermatophyta</taxon>
        <taxon>Magnoliopsida</taxon>
        <taxon>Liliopsida</taxon>
        <taxon>Zingiberales</taxon>
        <taxon>Cannaceae</taxon>
        <taxon>Canna</taxon>
    </lineage>
</organism>
<protein>
    <submittedName>
        <fullName evidence="1">Reverse transcriptase</fullName>
    </submittedName>
</protein>
<sequence>MFECSFTRHFWSRIEHELGLCFKYKKYWNKGDRLKEDSKASSNAQKWSVEIIAASMWNLWKNKNNMCFQNISCGMNSMLCKTLADINWKSKVSSPVKQGANFEEILVMNKTLTNGILKIFCDASWKNKVKS</sequence>
<evidence type="ECO:0000313" key="1">
    <source>
        <dbReference type="EMBL" id="WOK96766.1"/>
    </source>
</evidence>
<keyword evidence="2" id="KW-1185">Reference proteome</keyword>
<dbReference type="EMBL" id="CP136891">
    <property type="protein sequence ID" value="WOK96766.1"/>
    <property type="molecule type" value="Genomic_DNA"/>
</dbReference>
<keyword evidence="1" id="KW-0548">Nucleotidyltransferase</keyword>
<reference evidence="1 2" key="1">
    <citation type="submission" date="2023-10" db="EMBL/GenBank/DDBJ databases">
        <title>Chromosome-scale genome assembly provides insights into flower coloration mechanisms of Canna indica.</title>
        <authorList>
            <person name="Li C."/>
        </authorList>
    </citation>
    <scope>NUCLEOTIDE SEQUENCE [LARGE SCALE GENOMIC DNA]</scope>
    <source>
        <tissue evidence="1">Flower</tissue>
    </source>
</reference>
<name>A0AAQ3JVB7_9LILI</name>
<keyword evidence="1" id="KW-0695">RNA-directed DNA polymerase</keyword>
<dbReference type="Proteomes" id="UP001327560">
    <property type="component" value="Chromosome 2"/>
</dbReference>
<dbReference type="AlphaFoldDB" id="A0AAQ3JVB7"/>
<accession>A0AAQ3JVB7</accession>
<keyword evidence="1" id="KW-0808">Transferase</keyword>
<gene>
    <name evidence="1" type="ORF">Cni_G05473</name>
</gene>
<evidence type="ECO:0000313" key="2">
    <source>
        <dbReference type="Proteomes" id="UP001327560"/>
    </source>
</evidence>
<proteinExistence type="predicted"/>
<dbReference type="GO" id="GO:0003964">
    <property type="term" value="F:RNA-directed DNA polymerase activity"/>
    <property type="evidence" value="ECO:0007669"/>
    <property type="project" value="UniProtKB-KW"/>
</dbReference>